<dbReference type="Proteomes" id="UP000233332">
    <property type="component" value="Unassembled WGS sequence"/>
</dbReference>
<evidence type="ECO:0000256" key="1">
    <source>
        <dbReference type="ARBA" id="ARBA00008231"/>
    </source>
</evidence>
<protein>
    <submittedName>
        <fullName evidence="4">ATPase</fullName>
    </submittedName>
</protein>
<dbReference type="Pfam" id="PF07542">
    <property type="entry name" value="ATP12"/>
    <property type="match status" value="1"/>
</dbReference>
<evidence type="ECO:0000313" key="5">
    <source>
        <dbReference type="Proteomes" id="UP000233332"/>
    </source>
</evidence>
<keyword evidence="3" id="KW-0143">Chaperone</keyword>
<keyword evidence="5" id="KW-1185">Reference proteome</keyword>
<dbReference type="SUPFAM" id="SSF160909">
    <property type="entry name" value="ATP12-like"/>
    <property type="match status" value="1"/>
</dbReference>
<dbReference type="EMBL" id="NXGX01000006">
    <property type="protein sequence ID" value="PKR57278.1"/>
    <property type="molecule type" value="Genomic_DNA"/>
</dbReference>
<dbReference type="InterPro" id="IPR011419">
    <property type="entry name" value="ATP12_ATP_synth-F1-assembly"/>
</dbReference>
<dbReference type="InterPro" id="IPR042272">
    <property type="entry name" value="ATP12_ATP_synth-F1-assembly_N"/>
</dbReference>
<comment type="caution">
    <text evidence="4">The sequence shown here is derived from an EMBL/GenBank/DDBJ whole genome shotgun (WGS) entry which is preliminary data.</text>
</comment>
<dbReference type="InterPro" id="IPR023335">
    <property type="entry name" value="ATP12_ortho_dom_sf"/>
</dbReference>
<keyword evidence="2" id="KW-0809">Transit peptide</keyword>
<dbReference type="Gene3D" id="1.10.3580.10">
    <property type="entry name" value="ATP12 ATPase"/>
    <property type="match status" value="1"/>
</dbReference>
<evidence type="ECO:0000256" key="2">
    <source>
        <dbReference type="ARBA" id="ARBA00022946"/>
    </source>
</evidence>
<reference evidence="4 5" key="1">
    <citation type="submission" date="2017-09" db="EMBL/GenBank/DDBJ databases">
        <title>Biodiversity and function of Thalassospira species in the particle-attached aromatic-hydrocarbon-degrading consortia from the surface seawater of the China South Sea.</title>
        <authorList>
            <person name="Dong C."/>
            <person name="Lai Q."/>
            <person name="Shao Z."/>
        </authorList>
    </citation>
    <scope>NUCLEOTIDE SEQUENCE [LARGE SCALE GENOMIC DNA]</scope>
    <source>
        <strain evidence="4 5">139Z-12</strain>
    </source>
</reference>
<dbReference type="Gene3D" id="3.30.2180.10">
    <property type="entry name" value="ATP12-like"/>
    <property type="match status" value="1"/>
</dbReference>
<name>A0A2N3L3A8_9PROT</name>
<proteinExistence type="inferred from homology"/>
<comment type="similarity">
    <text evidence="1">Belongs to the ATP12 family.</text>
</comment>
<sequence length="242" mass="26867">MAIMVTQTINRFYKKADAAADDSGAGWRVQLDGRSVKTPAKADFLLPSEVLAREIAAEWDAQGEKILPHTMPIMQRAATAIDRVRPNRPTVVAELTGYGRSDLLCYRAAFPEDLIERQAKAWQPLLDWVAQELGIELVVTEGVMPVSQNEDALARIQGLVDGFDDYYLTALHNLTTVSGSVIIGLAVMHGRISAQQASECALLDEEYSIEQWGDDAEAVERRDRHRAEILATGRYLELLMAR</sequence>
<evidence type="ECO:0000256" key="3">
    <source>
        <dbReference type="ARBA" id="ARBA00023186"/>
    </source>
</evidence>
<evidence type="ECO:0000313" key="4">
    <source>
        <dbReference type="EMBL" id="PKR57278.1"/>
    </source>
</evidence>
<dbReference type="AlphaFoldDB" id="A0A2N3L3A8"/>
<dbReference type="GO" id="GO:0043461">
    <property type="term" value="P:proton-transporting ATP synthase complex assembly"/>
    <property type="evidence" value="ECO:0007669"/>
    <property type="project" value="InterPro"/>
</dbReference>
<gene>
    <name evidence="4" type="ORF">COO92_15070</name>
</gene>
<dbReference type="PANTHER" id="PTHR21013">
    <property type="entry name" value="ATP SYNTHASE MITOCHONDRIAL F1 COMPLEX ASSEMBLY FACTOR 2/ATP12 PROTEIN, MITOCHONDRIAL PRECURSOR"/>
    <property type="match status" value="1"/>
</dbReference>
<dbReference type="PANTHER" id="PTHR21013:SF10">
    <property type="entry name" value="ATP SYNTHASE MITOCHONDRIAL F1 COMPLEX ASSEMBLY FACTOR 2"/>
    <property type="match status" value="1"/>
</dbReference>
<accession>A0A2N3L3A8</accession>
<organism evidence="4 5">
    <name type="scientific">Thalassospira lohafexi</name>
    <dbReference type="NCBI Taxonomy" id="744227"/>
    <lineage>
        <taxon>Bacteria</taxon>
        <taxon>Pseudomonadati</taxon>
        <taxon>Pseudomonadota</taxon>
        <taxon>Alphaproteobacteria</taxon>
        <taxon>Rhodospirillales</taxon>
        <taxon>Thalassospiraceae</taxon>
        <taxon>Thalassospira</taxon>
    </lineage>
</organism>